<accession>A0A832UYH4</accession>
<keyword evidence="1" id="KW-0812">Transmembrane</keyword>
<feature type="transmembrane region" description="Helical" evidence="1">
    <location>
        <begin position="61"/>
        <end position="84"/>
    </location>
</feature>
<keyword evidence="3" id="KW-1185">Reference proteome</keyword>
<feature type="transmembrane region" description="Helical" evidence="1">
    <location>
        <begin position="129"/>
        <end position="147"/>
    </location>
</feature>
<keyword evidence="1" id="KW-0472">Membrane</keyword>
<dbReference type="Pfam" id="PF05552">
    <property type="entry name" value="MS_channel_1st_1"/>
    <property type="match status" value="2"/>
</dbReference>
<gene>
    <name evidence="2" type="ORF">H1011_02125</name>
</gene>
<feature type="transmembrane region" description="Helical" evidence="1">
    <location>
        <begin position="90"/>
        <end position="108"/>
    </location>
</feature>
<proteinExistence type="predicted"/>
<evidence type="ECO:0000313" key="2">
    <source>
        <dbReference type="EMBL" id="HIJ99598.1"/>
    </source>
</evidence>
<evidence type="ECO:0000313" key="3">
    <source>
        <dbReference type="Proteomes" id="UP000604391"/>
    </source>
</evidence>
<sequence length="204" mass="22190">MTGMLDNVLAAAILLIVGIIVGKVIGAAILELLKRFKIDSYVGIKREHLKVSKLISDISKWLIYLLFLSEAAAVLEIQIIANALTSLVNYLPNVLTAILVLTVGYVVARYIEDAIEDTHVAYSGLMSRVFFFFVVYLSAAISLNSLGSRIINTVLVDQILLIIVATFGVGLSIAMGLGFKSMFKSLGDEIGKDLVSGLRRKRKA</sequence>
<dbReference type="AlphaFoldDB" id="A0A832UYH4"/>
<feature type="transmembrane region" description="Helical" evidence="1">
    <location>
        <begin position="12"/>
        <end position="33"/>
    </location>
</feature>
<dbReference type="InterPro" id="IPR008910">
    <property type="entry name" value="MSC_TM_helix"/>
</dbReference>
<reference evidence="2 3" key="1">
    <citation type="journal article" name="Nat. Commun.">
        <title>Undinarchaeota illuminate DPANN phylogeny and the impact of gene transfer on archaeal evolution.</title>
        <authorList>
            <person name="Dombrowski N."/>
            <person name="Williams T.A."/>
            <person name="Sun J."/>
            <person name="Woodcroft B.J."/>
            <person name="Lee J.H."/>
            <person name="Minh B.Q."/>
            <person name="Rinke C."/>
            <person name="Spang A."/>
        </authorList>
    </citation>
    <scope>NUCLEOTIDE SEQUENCE [LARGE SCALE GENOMIC DNA]</scope>
    <source>
        <strain evidence="2">MAG_bin17</strain>
    </source>
</reference>
<name>A0A832UYH4_9ARCH</name>
<protein>
    <submittedName>
        <fullName evidence="2">Uncharacterized protein</fullName>
    </submittedName>
</protein>
<dbReference type="Proteomes" id="UP000604391">
    <property type="component" value="Unassembled WGS sequence"/>
</dbReference>
<feature type="transmembrane region" description="Helical" evidence="1">
    <location>
        <begin position="159"/>
        <end position="179"/>
    </location>
</feature>
<keyword evidence="1" id="KW-1133">Transmembrane helix</keyword>
<comment type="caution">
    <text evidence="2">The sequence shown here is derived from an EMBL/GenBank/DDBJ whole genome shotgun (WGS) entry which is preliminary data.</text>
</comment>
<evidence type="ECO:0000256" key="1">
    <source>
        <dbReference type="SAM" id="Phobius"/>
    </source>
</evidence>
<organism evidence="2 3">
    <name type="scientific">Candidatus Undinarchaeum marinum</name>
    <dbReference type="NCBI Taxonomy" id="2756141"/>
    <lineage>
        <taxon>Archaea</taxon>
        <taxon>Candidatus Undinarchaeota</taxon>
        <taxon>Candidatus Undinarchaeia</taxon>
        <taxon>Candidatus Undinarchaeales</taxon>
        <taxon>Candidatus Undinarchaeaceae</taxon>
        <taxon>Candidatus Undinarchaeum</taxon>
    </lineage>
</organism>
<dbReference type="EMBL" id="DVAD01000013">
    <property type="protein sequence ID" value="HIJ99598.1"/>
    <property type="molecule type" value="Genomic_DNA"/>
</dbReference>